<reference evidence="2 3" key="1">
    <citation type="submission" date="2015-11" db="EMBL/GenBank/DDBJ databases">
        <title>Exploring the genomic traits of fungus-feeding bacterial genus Collimonas.</title>
        <authorList>
            <person name="Song C."/>
            <person name="Schmidt R."/>
            <person name="de Jager V."/>
            <person name="Krzyzanowska D."/>
            <person name="Jongedijk E."/>
            <person name="Cankar K."/>
            <person name="Beekwilder J."/>
            <person name="van Veen A."/>
            <person name="de Boer W."/>
            <person name="van Veen J.A."/>
            <person name="Garbeva P."/>
        </authorList>
    </citation>
    <scope>NUCLEOTIDE SEQUENCE [LARGE SCALE GENOMIC DNA]</scope>
    <source>
        <strain evidence="2 3">Ter6</strain>
    </source>
</reference>
<dbReference type="AlphaFoldDB" id="A0A127PAT7"/>
<gene>
    <name evidence="2" type="ORF">CFter6_2165</name>
</gene>
<dbReference type="Proteomes" id="UP000072421">
    <property type="component" value="Chromosome"/>
</dbReference>
<accession>A0A127PAT7</accession>
<name>A0A127PAT7_9BURK</name>
<evidence type="ECO:0000313" key="2">
    <source>
        <dbReference type="EMBL" id="AMO94853.1"/>
    </source>
</evidence>
<evidence type="ECO:0000256" key="1">
    <source>
        <dbReference type="SAM" id="MobiDB-lite"/>
    </source>
</evidence>
<proteinExistence type="predicted"/>
<organism evidence="2">
    <name type="scientific">Collimonas fungivorans</name>
    <dbReference type="NCBI Taxonomy" id="158899"/>
    <lineage>
        <taxon>Bacteria</taxon>
        <taxon>Pseudomonadati</taxon>
        <taxon>Pseudomonadota</taxon>
        <taxon>Betaproteobacteria</taxon>
        <taxon>Burkholderiales</taxon>
        <taxon>Oxalobacteraceae</taxon>
        <taxon>Collimonas</taxon>
    </lineage>
</organism>
<feature type="region of interest" description="Disordered" evidence="1">
    <location>
        <begin position="1"/>
        <end position="20"/>
    </location>
</feature>
<dbReference type="EMBL" id="CP013232">
    <property type="protein sequence ID" value="AMO94853.1"/>
    <property type="molecule type" value="Genomic_DNA"/>
</dbReference>
<evidence type="ECO:0000313" key="3">
    <source>
        <dbReference type="Proteomes" id="UP000072421"/>
    </source>
</evidence>
<protein>
    <submittedName>
        <fullName evidence="2">Uncharacterized protein</fullName>
    </submittedName>
</protein>
<sequence>MTSGAGNGNAQRGLSHVESPERVKNICGTEFKSHRSVANYSVPNRLNRTVK</sequence>
<feature type="compositionally biased region" description="Polar residues" evidence="1">
    <location>
        <begin position="1"/>
        <end position="12"/>
    </location>
</feature>